<keyword evidence="2" id="KW-1185">Reference proteome</keyword>
<dbReference type="InterPro" id="IPR002110">
    <property type="entry name" value="Ankyrin_rpt"/>
</dbReference>
<dbReference type="Pfam" id="PF13637">
    <property type="entry name" value="Ank_4"/>
    <property type="match status" value="1"/>
</dbReference>
<evidence type="ECO:0000313" key="2">
    <source>
        <dbReference type="Proteomes" id="UP001316087"/>
    </source>
</evidence>
<organism evidence="1 2">
    <name type="scientific">Solibacillus palustris</name>
    <dbReference type="NCBI Taxonomy" id="2908203"/>
    <lineage>
        <taxon>Bacteria</taxon>
        <taxon>Bacillati</taxon>
        <taxon>Bacillota</taxon>
        <taxon>Bacilli</taxon>
        <taxon>Bacillales</taxon>
        <taxon>Caryophanaceae</taxon>
        <taxon>Solibacillus</taxon>
    </lineage>
</organism>
<sequence length="116" mass="12805">MIEHGAELDAQDKLGDTPLKKAVKFKQIEALLKLIEAGAKLDSPLGILATAWNAAHTDKKVADLLLETKGAVRLSPTRGEQRFVDEVLYEESQNKMCDKIEGNKFAGNITCHCERI</sequence>
<protein>
    <submittedName>
        <fullName evidence="1">Ankyrin repeat domain-containing protein</fullName>
    </submittedName>
</protein>
<dbReference type="EMBL" id="JAKZFC010000007">
    <property type="protein sequence ID" value="MCH7323274.1"/>
    <property type="molecule type" value="Genomic_DNA"/>
</dbReference>
<evidence type="ECO:0000313" key="1">
    <source>
        <dbReference type="EMBL" id="MCH7323274.1"/>
    </source>
</evidence>
<dbReference type="RefSeq" id="WP_241370448.1">
    <property type="nucleotide sequence ID" value="NZ_JAKZFC010000007.1"/>
</dbReference>
<comment type="caution">
    <text evidence="1">The sequence shown here is derived from an EMBL/GenBank/DDBJ whole genome shotgun (WGS) entry which is preliminary data.</text>
</comment>
<reference evidence="1 2" key="1">
    <citation type="submission" date="2022-03" db="EMBL/GenBank/DDBJ databases">
        <authorList>
            <person name="Jo J.-H."/>
            <person name="Im W.-T."/>
        </authorList>
    </citation>
    <scope>NUCLEOTIDE SEQUENCE [LARGE SCALE GENOMIC DNA]</scope>
    <source>
        <strain evidence="1 2">MA9</strain>
    </source>
</reference>
<gene>
    <name evidence="1" type="ORF">LZ480_15465</name>
</gene>
<proteinExistence type="predicted"/>
<dbReference type="Proteomes" id="UP001316087">
    <property type="component" value="Unassembled WGS sequence"/>
</dbReference>
<name>A0ABS9UGQ9_9BACL</name>
<dbReference type="InterPro" id="IPR036770">
    <property type="entry name" value="Ankyrin_rpt-contain_sf"/>
</dbReference>
<accession>A0ABS9UGQ9</accession>
<dbReference type="SUPFAM" id="SSF48403">
    <property type="entry name" value="Ankyrin repeat"/>
    <property type="match status" value="1"/>
</dbReference>
<dbReference type="Gene3D" id="1.25.40.20">
    <property type="entry name" value="Ankyrin repeat-containing domain"/>
    <property type="match status" value="1"/>
</dbReference>